<name>A0A5C3FBT1_9BASI</name>
<comment type="similarity">
    <text evidence="1">Belongs to the peptidase S33 family.</text>
</comment>
<dbReference type="EMBL" id="OOIP01000022">
    <property type="protein sequence ID" value="SPO40839.1"/>
    <property type="molecule type" value="Genomic_DNA"/>
</dbReference>
<accession>A0A5C3FBT1</accession>
<evidence type="ECO:0000313" key="4">
    <source>
        <dbReference type="EMBL" id="SPO40839.1"/>
    </source>
</evidence>
<dbReference type="GO" id="GO:0004301">
    <property type="term" value="F:epoxide hydrolase activity"/>
    <property type="evidence" value="ECO:0007669"/>
    <property type="project" value="TreeGrafter"/>
</dbReference>
<dbReference type="OrthoDB" id="7130006at2759"/>
<dbReference type="SUPFAM" id="SSF53474">
    <property type="entry name" value="alpha/beta-Hydrolases"/>
    <property type="match status" value="1"/>
</dbReference>
<dbReference type="PANTHER" id="PTHR21661:SF79">
    <property type="entry name" value="EPOXIDE HYDROLASE"/>
    <property type="match status" value="1"/>
</dbReference>
<keyword evidence="2 4" id="KW-0378">Hydrolase</keyword>
<dbReference type="GO" id="GO:0097176">
    <property type="term" value="P:epoxide metabolic process"/>
    <property type="evidence" value="ECO:0007669"/>
    <property type="project" value="TreeGrafter"/>
</dbReference>
<dbReference type="PIRSF" id="PIRSF001112">
    <property type="entry name" value="Epoxide_hydrolase"/>
    <property type="match status" value="1"/>
</dbReference>
<dbReference type="Gene3D" id="3.40.50.1820">
    <property type="entry name" value="alpha/beta hydrolase"/>
    <property type="match status" value="2"/>
</dbReference>
<dbReference type="AlphaFoldDB" id="A0A5C3FBT1"/>
<evidence type="ECO:0000259" key="3">
    <source>
        <dbReference type="Pfam" id="PF06441"/>
    </source>
</evidence>
<evidence type="ECO:0000313" key="5">
    <source>
        <dbReference type="Proteomes" id="UP000323386"/>
    </source>
</evidence>
<organism evidence="4 5">
    <name type="scientific">Pseudozyma flocculosa</name>
    <dbReference type="NCBI Taxonomy" id="84751"/>
    <lineage>
        <taxon>Eukaryota</taxon>
        <taxon>Fungi</taxon>
        <taxon>Dikarya</taxon>
        <taxon>Basidiomycota</taxon>
        <taxon>Ustilaginomycotina</taxon>
        <taxon>Ustilaginomycetes</taxon>
        <taxon>Ustilaginales</taxon>
        <taxon>Ustilaginaceae</taxon>
        <taxon>Pseudozyma</taxon>
    </lineage>
</organism>
<gene>
    <name evidence="4" type="ORF">PSFLO_06321</name>
</gene>
<evidence type="ECO:0000256" key="1">
    <source>
        <dbReference type="ARBA" id="ARBA00010088"/>
    </source>
</evidence>
<dbReference type="Pfam" id="PF06441">
    <property type="entry name" value="EHN"/>
    <property type="match status" value="1"/>
</dbReference>
<proteinExistence type="inferred from homology"/>
<sequence>MVKHDCPPITPPEPFTVSFSADDINEFKHRLETARLPDDDLLPAMAESRDTLHQLRPSKAWMQHTIDLWRQTDFDQLLAKYNRFDHFTTSVDWCRQLHFVHKRSSRADAIPIILVHGWPGSWYEFAHVIDDLAEPNDPTAPAFHVVVPSLPGFGGDWGSPHARALGVNHAEEDGTGCRAVHLNFCPVTPTGLVKLLRNTLPASVLQTLASYVYDAETMKGLAKGMLFESQMAYYHVQKLRPTQLLYGLIDSPVGILGWLGYFYDVMTSSKPDHPTLNVKDLLETATLFHFTKSIGSSFLPYTNNPMLPDIHGAPEYRLKVPLGYSDFPDEIFNTPRGYVDRTTAGGRTRWIAKATRGGHFAALEEPTIFASHLRNAFSPGGQWTGHHDDGIRKAEIDGGLWDEVRKSERNKL</sequence>
<keyword evidence="5" id="KW-1185">Reference proteome</keyword>
<evidence type="ECO:0000256" key="2">
    <source>
        <dbReference type="ARBA" id="ARBA00022801"/>
    </source>
</evidence>
<protein>
    <submittedName>
        <fullName evidence="4">Related to Epoxide hydrolase 1</fullName>
    </submittedName>
</protein>
<feature type="domain" description="Epoxide hydrolase N-terminal" evidence="3">
    <location>
        <begin position="13"/>
        <end position="125"/>
    </location>
</feature>
<dbReference type="InterPro" id="IPR000639">
    <property type="entry name" value="Epox_hydrolase-like"/>
</dbReference>
<dbReference type="InterPro" id="IPR029058">
    <property type="entry name" value="AB_hydrolase_fold"/>
</dbReference>
<dbReference type="Proteomes" id="UP000323386">
    <property type="component" value="Unassembled WGS sequence"/>
</dbReference>
<dbReference type="PANTHER" id="PTHR21661">
    <property type="entry name" value="EPOXIDE HYDROLASE 1-RELATED"/>
    <property type="match status" value="1"/>
</dbReference>
<dbReference type="PRINTS" id="PR00412">
    <property type="entry name" value="EPOXHYDRLASE"/>
</dbReference>
<dbReference type="InterPro" id="IPR016292">
    <property type="entry name" value="Epoxide_hydrolase"/>
</dbReference>
<reference evidence="4 5" key="1">
    <citation type="submission" date="2018-03" db="EMBL/GenBank/DDBJ databases">
        <authorList>
            <person name="Guldener U."/>
        </authorList>
    </citation>
    <scope>NUCLEOTIDE SEQUENCE [LARGE SCALE GENOMIC DNA]</scope>
    <source>
        <strain evidence="4 5">DAOM196992</strain>
    </source>
</reference>
<dbReference type="InterPro" id="IPR010497">
    <property type="entry name" value="Epoxide_hydro_N"/>
</dbReference>